<dbReference type="RefSeq" id="WP_133799931.1">
    <property type="nucleotide sequence ID" value="NZ_SNWQ01000004.1"/>
</dbReference>
<name>A0A4R6KI40_9ACTN</name>
<dbReference type="OrthoDB" id="3788955at2"/>
<keyword evidence="1" id="KW-0732">Signal</keyword>
<sequence>MRITRRSCALALASGLTAAMLVMAATPAVAKPLERVHFNETTSEVVNNFCGDLSVRIDTDIHGSFLFNFHGPDGLGYGAEKLHFTTTYTNLGTDKSMTEVQNTLSKDLKVTDNGDGTLTILVLATGSLKVFGPDGQFLFSDPGQVRFELLIDHGGTPTDPSDDEFLEFLGVVKGSTGRNDLQDREFCDVLHEVTG</sequence>
<evidence type="ECO:0000256" key="1">
    <source>
        <dbReference type="SAM" id="SignalP"/>
    </source>
</evidence>
<feature type="signal peptide" evidence="1">
    <location>
        <begin position="1"/>
        <end position="24"/>
    </location>
</feature>
<proteinExistence type="predicted"/>
<comment type="caution">
    <text evidence="2">The sequence shown here is derived from an EMBL/GenBank/DDBJ whole genome shotgun (WGS) entry which is preliminary data.</text>
</comment>
<gene>
    <name evidence="2" type="ORF">EV643_104248</name>
</gene>
<protein>
    <submittedName>
        <fullName evidence="2">Uncharacterized protein</fullName>
    </submittedName>
</protein>
<dbReference type="AlphaFoldDB" id="A0A4R6KI40"/>
<reference evidence="2 3" key="1">
    <citation type="submission" date="2019-03" db="EMBL/GenBank/DDBJ databases">
        <title>Genomic Encyclopedia of Type Strains, Phase III (KMG-III): the genomes of soil and plant-associated and newly described type strains.</title>
        <authorList>
            <person name="Whitman W."/>
        </authorList>
    </citation>
    <scope>NUCLEOTIDE SEQUENCE [LARGE SCALE GENOMIC DNA]</scope>
    <source>
        <strain evidence="2 3">VKM Ac-2527</strain>
    </source>
</reference>
<evidence type="ECO:0000313" key="2">
    <source>
        <dbReference type="EMBL" id="TDO50750.1"/>
    </source>
</evidence>
<dbReference type="EMBL" id="SNWQ01000004">
    <property type="protein sequence ID" value="TDO50750.1"/>
    <property type="molecule type" value="Genomic_DNA"/>
</dbReference>
<accession>A0A4R6KI40</accession>
<organism evidence="2 3">
    <name type="scientific">Kribbella caucasensis</name>
    <dbReference type="NCBI Taxonomy" id="2512215"/>
    <lineage>
        <taxon>Bacteria</taxon>
        <taxon>Bacillati</taxon>
        <taxon>Actinomycetota</taxon>
        <taxon>Actinomycetes</taxon>
        <taxon>Propionibacteriales</taxon>
        <taxon>Kribbellaceae</taxon>
        <taxon>Kribbella</taxon>
    </lineage>
</organism>
<dbReference type="Proteomes" id="UP000295388">
    <property type="component" value="Unassembled WGS sequence"/>
</dbReference>
<keyword evidence="3" id="KW-1185">Reference proteome</keyword>
<evidence type="ECO:0000313" key="3">
    <source>
        <dbReference type="Proteomes" id="UP000295388"/>
    </source>
</evidence>
<feature type="chain" id="PRO_5039099814" evidence="1">
    <location>
        <begin position="25"/>
        <end position="195"/>
    </location>
</feature>